<sequence>MLHVHLPETAMSTLDGQNSSINLSHLTQFHSNSESSVLNVFLTKLTMELSRALRFQQLELPFCPQQLQTQRPTFSVAARRTSQIIVAAVKTKRRRPPIEGVSEELNLIADQSLDCAPARRRVRSAFVELQQQLDHCLFKLAPTGIRTEEWYEINSRGLGIFCKSWKPREGVPIKGVLCFCHGYGDTCVFFFEGIAKQIAAAGYAVYAMDYPGFGLSEGLHGYIPSFDQLADDVIEQYTKIKAKPELKGLPHFILGQSMGGAVTLKVHFKQPYAWDGIVLVAPMCKIAEDVTPPPAAAKLLTLMSNVVPKAKLVPQKDLAELAFRDERKRKLAVYNVTCYNGPARLKTAVELLNATKEIEMQVHKVSSPLLVLHGAADKVTDPLVSQFLYEKASSKDKTLKLYPDGFHCILEGEPDDRIFLVLEDIITWLDHRCLLK</sequence>
<dbReference type="OMA" id="EPREWDG"/>
<feature type="domain" description="Serine aminopeptidase S33" evidence="1">
    <location>
        <begin position="173"/>
        <end position="414"/>
    </location>
</feature>
<name>A0A2P6R1U7_ROSCH</name>
<dbReference type="Proteomes" id="UP000238479">
    <property type="component" value="Chromosome 4"/>
</dbReference>
<organism evidence="2 3">
    <name type="scientific">Rosa chinensis</name>
    <name type="common">China rose</name>
    <dbReference type="NCBI Taxonomy" id="74649"/>
    <lineage>
        <taxon>Eukaryota</taxon>
        <taxon>Viridiplantae</taxon>
        <taxon>Streptophyta</taxon>
        <taxon>Embryophyta</taxon>
        <taxon>Tracheophyta</taxon>
        <taxon>Spermatophyta</taxon>
        <taxon>Magnoliopsida</taxon>
        <taxon>eudicotyledons</taxon>
        <taxon>Gunneridae</taxon>
        <taxon>Pentapetalae</taxon>
        <taxon>rosids</taxon>
        <taxon>fabids</taxon>
        <taxon>Rosales</taxon>
        <taxon>Rosaceae</taxon>
        <taxon>Rosoideae</taxon>
        <taxon>Rosoideae incertae sedis</taxon>
        <taxon>Rosa</taxon>
    </lineage>
</organism>
<dbReference type="InterPro" id="IPR022742">
    <property type="entry name" value="Hydrolase_4"/>
</dbReference>
<dbReference type="EMBL" id="PDCK01000042">
    <property type="protein sequence ID" value="PRQ40349.1"/>
    <property type="molecule type" value="Genomic_DNA"/>
</dbReference>
<dbReference type="OrthoDB" id="2498029at2759"/>
<dbReference type="Gramene" id="PRQ40349">
    <property type="protein sequence ID" value="PRQ40349"/>
    <property type="gene ID" value="RchiOBHm_Chr4g0435051"/>
</dbReference>
<dbReference type="Pfam" id="PF12146">
    <property type="entry name" value="Hydrolase_4"/>
    <property type="match status" value="1"/>
</dbReference>
<dbReference type="GO" id="GO:0003846">
    <property type="term" value="F:2-acylglycerol O-acyltransferase activity"/>
    <property type="evidence" value="ECO:0007669"/>
    <property type="project" value="UniProtKB-EC"/>
</dbReference>
<keyword evidence="3" id="KW-1185">Reference proteome</keyword>
<dbReference type="STRING" id="74649.A0A2P6R1U7"/>
<reference evidence="2 3" key="1">
    <citation type="journal article" date="2018" name="Nat. Genet.">
        <title>The Rosa genome provides new insights in the design of modern roses.</title>
        <authorList>
            <person name="Bendahmane M."/>
        </authorList>
    </citation>
    <scope>NUCLEOTIDE SEQUENCE [LARGE SCALE GENOMIC DNA]</scope>
    <source>
        <strain evidence="3">cv. Old Blush</strain>
    </source>
</reference>
<evidence type="ECO:0000313" key="2">
    <source>
        <dbReference type="EMBL" id="PRQ40349.1"/>
    </source>
</evidence>
<dbReference type="AlphaFoldDB" id="A0A2P6R1U7"/>
<gene>
    <name evidence="2" type="ORF">RchiOBHm_Chr4g0435051</name>
</gene>
<dbReference type="InterPro" id="IPR000073">
    <property type="entry name" value="AB_hydrolase_1"/>
</dbReference>
<evidence type="ECO:0000313" key="3">
    <source>
        <dbReference type="Proteomes" id="UP000238479"/>
    </source>
</evidence>
<keyword evidence="2" id="KW-0808">Transferase</keyword>
<dbReference type="PANTHER" id="PTHR11614">
    <property type="entry name" value="PHOSPHOLIPASE-RELATED"/>
    <property type="match status" value="1"/>
</dbReference>
<dbReference type="InterPro" id="IPR051044">
    <property type="entry name" value="MAG_DAG_Lipase"/>
</dbReference>
<protein>
    <submittedName>
        <fullName evidence="2">Putative 2-acylglycerol O-acyltransferase</fullName>
        <ecNumber evidence="2">2.3.1.22</ecNumber>
    </submittedName>
</protein>
<keyword evidence="2" id="KW-0012">Acyltransferase</keyword>
<dbReference type="Gene3D" id="3.40.50.1820">
    <property type="entry name" value="alpha/beta hydrolase"/>
    <property type="match status" value="1"/>
</dbReference>
<dbReference type="FunFam" id="3.40.50.1820:FF:000054">
    <property type="entry name" value="Alpha/beta-Hydrolases superfamily protein"/>
    <property type="match status" value="1"/>
</dbReference>
<comment type="caution">
    <text evidence="2">The sequence shown here is derived from an EMBL/GenBank/DDBJ whole genome shotgun (WGS) entry which is preliminary data.</text>
</comment>
<dbReference type="SUPFAM" id="SSF53474">
    <property type="entry name" value="alpha/beta-Hydrolases"/>
    <property type="match status" value="1"/>
</dbReference>
<dbReference type="EC" id="2.3.1.22" evidence="2"/>
<accession>A0A2P6R1U7</accession>
<evidence type="ECO:0000259" key="1">
    <source>
        <dbReference type="Pfam" id="PF12146"/>
    </source>
</evidence>
<proteinExistence type="predicted"/>
<dbReference type="PRINTS" id="PR00111">
    <property type="entry name" value="ABHYDROLASE"/>
</dbReference>
<dbReference type="InterPro" id="IPR029058">
    <property type="entry name" value="AB_hydrolase_fold"/>
</dbReference>